<dbReference type="GeneID" id="20218153"/>
<organism evidence="8">
    <name type="scientific">Aureococcus anophagefferens</name>
    <name type="common">Harmful bloom alga</name>
    <dbReference type="NCBI Taxonomy" id="44056"/>
    <lineage>
        <taxon>Eukaryota</taxon>
        <taxon>Sar</taxon>
        <taxon>Stramenopiles</taxon>
        <taxon>Ochrophyta</taxon>
        <taxon>Pelagophyceae</taxon>
        <taxon>Pelagomonadales</taxon>
        <taxon>Pelagomonadaceae</taxon>
        <taxon>Aureococcus</taxon>
    </lineage>
</organism>
<dbReference type="RefSeq" id="XP_009037015.1">
    <property type="nucleotide sequence ID" value="XM_009038767.1"/>
</dbReference>
<comment type="subcellular location">
    <subcellularLocation>
        <location evidence="1">Membrane</location>
        <topology evidence="1">Multi-pass membrane protein</topology>
    </subcellularLocation>
</comment>
<dbReference type="KEGG" id="aaf:AURANDRAFT_12252"/>
<name>F0Y9S3_AURAN</name>
<evidence type="ECO:0008006" key="9">
    <source>
        <dbReference type="Google" id="ProtNLM"/>
    </source>
</evidence>
<sequence>WIAGTFTLLCCLIAAAGAFSHSRAFAFPEVQRKILALLWMPPIYGLCCWLSLLYPLAAPGLSMVRDGYEAYTIWVFVSFLVSLAADDDSGAHVLPRAFCPPPCCGRKPPAKKFLRQCMIAVLQFVLFKPVLSVGDYVLTMVPYERASREPWVDRARLVVLVCMNVSVSVALTGLLKVYHATAHRLERHGPWPKFCCVKGVVFLTFWQGTVIWALTCSESANPFASKEMADAVQNFLICVEMFVASVVHSYTFSADEW</sequence>
<dbReference type="OrthoDB" id="5348404at2759"/>
<dbReference type="SMART" id="SM01417">
    <property type="entry name" value="Solute_trans_a"/>
    <property type="match status" value="1"/>
</dbReference>
<gene>
    <name evidence="7" type="ORF">AURANDRAFT_12252</name>
</gene>
<dbReference type="eggNOG" id="KOG2641">
    <property type="taxonomic scope" value="Eukaryota"/>
</dbReference>
<feature type="chain" id="PRO_5003261490" description="Transmembrane protein 184C" evidence="6">
    <location>
        <begin position="19"/>
        <end position="257"/>
    </location>
</feature>
<evidence type="ECO:0000313" key="7">
    <source>
        <dbReference type="EMBL" id="EGB08289.1"/>
    </source>
</evidence>
<keyword evidence="4 5" id="KW-0472">Membrane</keyword>
<keyword evidence="8" id="KW-1185">Reference proteome</keyword>
<dbReference type="Pfam" id="PF03619">
    <property type="entry name" value="Solute_trans_a"/>
    <property type="match status" value="1"/>
</dbReference>
<feature type="transmembrane region" description="Helical" evidence="5">
    <location>
        <begin position="191"/>
        <end position="214"/>
    </location>
</feature>
<protein>
    <recommendedName>
        <fullName evidence="9">Transmembrane protein 184C</fullName>
    </recommendedName>
</protein>
<feature type="transmembrane region" description="Helical" evidence="5">
    <location>
        <begin position="158"/>
        <end position="179"/>
    </location>
</feature>
<feature type="transmembrane region" description="Helical" evidence="5">
    <location>
        <begin position="68"/>
        <end position="85"/>
    </location>
</feature>
<dbReference type="Proteomes" id="UP000002729">
    <property type="component" value="Unassembled WGS sequence"/>
</dbReference>
<feature type="non-terminal residue" evidence="7">
    <location>
        <position position="1"/>
    </location>
</feature>
<dbReference type="GO" id="GO:0016020">
    <property type="term" value="C:membrane"/>
    <property type="evidence" value="ECO:0007669"/>
    <property type="project" value="UniProtKB-SubCell"/>
</dbReference>
<dbReference type="OMA" id="TVELMEC"/>
<evidence type="ECO:0000256" key="4">
    <source>
        <dbReference type="ARBA" id="ARBA00023136"/>
    </source>
</evidence>
<evidence type="ECO:0000256" key="3">
    <source>
        <dbReference type="ARBA" id="ARBA00022989"/>
    </source>
</evidence>
<dbReference type="PANTHER" id="PTHR23423">
    <property type="entry name" value="ORGANIC SOLUTE TRANSPORTER-RELATED"/>
    <property type="match status" value="1"/>
</dbReference>
<feature type="signal peptide" evidence="6">
    <location>
        <begin position="1"/>
        <end position="18"/>
    </location>
</feature>
<keyword evidence="2 5" id="KW-0812">Transmembrane</keyword>
<feature type="transmembrane region" description="Helical" evidence="5">
    <location>
        <begin position="36"/>
        <end position="56"/>
    </location>
</feature>
<evidence type="ECO:0000313" key="8">
    <source>
        <dbReference type="Proteomes" id="UP000002729"/>
    </source>
</evidence>
<feature type="non-terminal residue" evidence="7">
    <location>
        <position position="257"/>
    </location>
</feature>
<reference evidence="7 8" key="1">
    <citation type="journal article" date="2011" name="Proc. Natl. Acad. Sci. U.S.A.">
        <title>Niche of harmful alga Aureococcus anophagefferens revealed through ecogenomics.</title>
        <authorList>
            <person name="Gobler C.J."/>
            <person name="Berry D.L."/>
            <person name="Dyhrman S.T."/>
            <person name="Wilhelm S.W."/>
            <person name="Salamov A."/>
            <person name="Lobanov A.V."/>
            <person name="Zhang Y."/>
            <person name="Collier J.L."/>
            <person name="Wurch L.L."/>
            <person name="Kustka A.B."/>
            <person name="Dill B.D."/>
            <person name="Shah M."/>
            <person name="VerBerkmoes N.C."/>
            <person name="Kuo A."/>
            <person name="Terry A."/>
            <person name="Pangilinan J."/>
            <person name="Lindquist E.A."/>
            <person name="Lucas S."/>
            <person name="Paulsen I.T."/>
            <person name="Hattenrath-Lehmann T.K."/>
            <person name="Talmage S.C."/>
            <person name="Walker E.A."/>
            <person name="Koch F."/>
            <person name="Burson A.M."/>
            <person name="Marcoval M.A."/>
            <person name="Tang Y.Z."/>
            <person name="Lecleir G.R."/>
            <person name="Coyne K.J."/>
            <person name="Berg G.M."/>
            <person name="Bertrand E.M."/>
            <person name="Saito M.A."/>
            <person name="Gladyshev V.N."/>
            <person name="Grigoriev I.V."/>
        </authorList>
    </citation>
    <scope>NUCLEOTIDE SEQUENCE [LARGE SCALE GENOMIC DNA]</scope>
    <source>
        <strain evidence="8">CCMP 1984</strain>
    </source>
</reference>
<feature type="transmembrane region" description="Helical" evidence="5">
    <location>
        <begin position="235"/>
        <end position="252"/>
    </location>
</feature>
<evidence type="ECO:0000256" key="5">
    <source>
        <dbReference type="SAM" id="Phobius"/>
    </source>
</evidence>
<evidence type="ECO:0000256" key="1">
    <source>
        <dbReference type="ARBA" id="ARBA00004141"/>
    </source>
</evidence>
<proteinExistence type="predicted"/>
<evidence type="ECO:0000256" key="6">
    <source>
        <dbReference type="SAM" id="SignalP"/>
    </source>
</evidence>
<accession>F0Y9S3</accession>
<evidence type="ECO:0000256" key="2">
    <source>
        <dbReference type="ARBA" id="ARBA00022692"/>
    </source>
</evidence>
<dbReference type="AlphaFoldDB" id="F0Y9S3"/>
<feature type="transmembrane region" description="Helical" evidence="5">
    <location>
        <begin position="118"/>
        <end position="138"/>
    </location>
</feature>
<dbReference type="InterPro" id="IPR005178">
    <property type="entry name" value="Ostalpha/TMEM184C"/>
</dbReference>
<keyword evidence="6" id="KW-0732">Signal</keyword>
<dbReference type="EMBL" id="GL833128">
    <property type="protein sequence ID" value="EGB08289.1"/>
    <property type="molecule type" value="Genomic_DNA"/>
</dbReference>
<dbReference type="InParanoid" id="F0Y9S3"/>
<keyword evidence="3 5" id="KW-1133">Transmembrane helix</keyword>